<name>A0A699HXJ1_TANCI</name>
<sequence length="276" mass="31138">AGLTNLALDLDLEEWQETIIKNKNGKGSSGGITYDSPYYLHPSDYPKQLHVNECECDVGKKINEHQEKERLYEYLMGLDAEFTVIRTQILPTKLVPSLETTYHMVAEDERQRAPRKIGENIKGKAACIETQASPIPGLTNQDYEYFLKHFSGTSNSEGTKPVANMSHKEDEEGQWIFDSGCTEYITYLSNILVNKKANHSETLIVIPNEDSIQVKGKGDYVLSRGTKVNGVLYAPEFKCNLLSGLQKTKLDWCGEMSRGTVSNEDDSRKKDHGYHH</sequence>
<evidence type="ECO:0000313" key="2">
    <source>
        <dbReference type="EMBL" id="GEY88340.1"/>
    </source>
</evidence>
<dbReference type="EMBL" id="BKCJ010218936">
    <property type="protein sequence ID" value="GEY88340.1"/>
    <property type="molecule type" value="Genomic_DNA"/>
</dbReference>
<proteinExistence type="predicted"/>
<dbReference type="PANTHER" id="PTHR34222">
    <property type="entry name" value="GAG_PRE-INTEGRS DOMAIN-CONTAINING PROTEIN"/>
    <property type="match status" value="1"/>
</dbReference>
<accession>A0A699HXJ1</accession>
<gene>
    <name evidence="2" type="ORF">Tci_460314</name>
</gene>
<evidence type="ECO:0000259" key="1">
    <source>
        <dbReference type="Pfam" id="PF22936"/>
    </source>
</evidence>
<feature type="non-terminal residue" evidence="2">
    <location>
        <position position="1"/>
    </location>
</feature>
<organism evidence="2">
    <name type="scientific">Tanacetum cinerariifolium</name>
    <name type="common">Dalmatian daisy</name>
    <name type="synonym">Chrysanthemum cinerariifolium</name>
    <dbReference type="NCBI Taxonomy" id="118510"/>
    <lineage>
        <taxon>Eukaryota</taxon>
        <taxon>Viridiplantae</taxon>
        <taxon>Streptophyta</taxon>
        <taxon>Embryophyta</taxon>
        <taxon>Tracheophyta</taxon>
        <taxon>Spermatophyta</taxon>
        <taxon>Magnoliopsida</taxon>
        <taxon>eudicotyledons</taxon>
        <taxon>Gunneridae</taxon>
        <taxon>Pentapetalae</taxon>
        <taxon>asterids</taxon>
        <taxon>campanulids</taxon>
        <taxon>Asterales</taxon>
        <taxon>Asteraceae</taxon>
        <taxon>Asteroideae</taxon>
        <taxon>Anthemideae</taxon>
        <taxon>Anthemidinae</taxon>
        <taxon>Tanacetum</taxon>
    </lineage>
</organism>
<dbReference type="InterPro" id="IPR054722">
    <property type="entry name" value="PolX-like_BBD"/>
</dbReference>
<dbReference type="Pfam" id="PF22936">
    <property type="entry name" value="Pol_BBD"/>
    <property type="match status" value="1"/>
</dbReference>
<dbReference type="AlphaFoldDB" id="A0A699HXJ1"/>
<protein>
    <recommendedName>
        <fullName evidence="1">Retrovirus-related Pol polyprotein from transposon TNT 1-94-like beta-barrel domain-containing protein</fullName>
    </recommendedName>
</protein>
<comment type="caution">
    <text evidence="2">The sequence shown here is derived from an EMBL/GenBank/DDBJ whole genome shotgun (WGS) entry which is preliminary data.</text>
</comment>
<feature type="domain" description="Retrovirus-related Pol polyprotein from transposon TNT 1-94-like beta-barrel" evidence="1">
    <location>
        <begin position="175"/>
        <end position="248"/>
    </location>
</feature>
<reference evidence="2" key="1">
    <citation type="journal article" date="2019" name="Sci. Rep.">
        <title>Draft genome of Tanacetum cinerariifolium, the natural source of mosquito coil.</title>
        <authorList>
            <person name="Yamashiro T."/>
            <person name="Shiraishi A."/>
            <person name="Satake H."/>
            <person name="Nakayama K."/>
        </authorList>
    </citation>
    <scope>NUCLEOTIDE SEQUENCE</scope>
</reference>
<dbReference type="PANTHER" id="PTHR34222:SF93">
    <property type="entry name" value="GAG-POLYPEPTIDE OF LTR COPIA-TYPE-RELATED"/>
    <property type="match status" value="1"/>
</dbReference>